<sequence length="169" mass="18529">MDLLNTRWVSGGVHHDLLDSLDGLRQWFEEIGRAGRFTADEAARGNLLLARDALARLVDGPDDPGAAADLNRVLGHGAVHRFLDGGREGSTTRFEDPAWAPAWSAAADYLDLLSTAPDRIRRCANHACVLHFYDTSRNGTRRWCSMAGCGNRAKAARHHARERDGGRTA</sequence>
<evidence type="ECO:0000313" key="2">
    <source>
        <dbReference type="EMBL" id="MEE2038086.1"/>
    </source>
</evidence>
<reference evidence="2 3" key="1">
    <citation type="submission" date="2023-08" db="EMBL/GenBank/DDBJ databases">
        <authorList>
            <person name="Girao M."/>
            <person name="Carvalho M.F."/>
        </authorList>
    </citation>
    <scope>NUCLEOTIDE SEQUENCE [LARGE SCALE GENOMIC DNA]</scope>
    <source>
        <strain evidence="2 3">CT-R113</strain>
    </source>
</reference>
<protein>
    <submittedName>
        <fullName evidence="2">CGNR zinc finger domain-containing protein</fullName>
    </submittedName>
</protein>
<feature type="domain" description="Zinc finger CGNR" evidence="1">
    <location>
        <begin position="119"/>
        <end position="161"/>
    </location>
</feature>
<accession>A0ABU7K764</accession>
<name>A0ABU7K764_9ACTN</name>
<dbReference type="Gene3D" id="1.10.3300.10">
    <property type="entry name" value="Jann2411-like domain"/>
    <property type="match status" value="1"/>
</dbReference>
<dbReference type="InterPro" id="IPR010852">
    <property type="entry name" value="ABATE"/>
</dbReference>
<dbReference type="InterPro" id="IPR023286">
    <property type="entry name" value="ABATE_dom_sf"/>
</dbReference>
<dbReference type="Pfam" id="PF07336">
    <property type="entry name" value="ABATE"/>
    <property type="match status" value="1"/>
</dbReference>
<organism evidence="2 3">
    <name type="scientific">Nocardiopsis codii</name>
    <dbReference type="NCBI Taxonomy" id="3065942"/>
    <lineage>
        <taxon>Bacteria</taxon>
        <taxon>Bacillati</taxon>
        <taxon>Actinomycetota</taxon>
        <taxon>Actinomycetes</taxon>
        <taxon>Streptosporangiales</taxon>
        <taxon>Nocardiopsidaceae</taxon>
        <taxon>Nocardiopsis</taxon>
    </lineage>
</organism>
<dbReference type="PANTHER" id="PTHR35525:SF3">
    <property type="entry name" value="BLL6575 PROTEIN"/>
    <property type="match status" value="1"/>
</dbReference>
<dbReference type="PANTHER" id="PTHR35525">
    <property type="entry name" value="BLL6575 PROTEIN"/>
    <property type="match status" value="1"/>
</dbReference>
<comment type="caution">
    <text evidence="2">The sequence shown here is derived from an EMBL/GenBank/DDBJ whole genome shotgun (WGS) entry which is preliminary data.</text>
</comment>
<dbReference type="Proteomes" id="UP001356095">
    <property type="component" value="Unassembled WGS sequence"/>
</dbReference>
<dbReference type="EMBL" id="JAUZMY010000010">
    <property type="protein sequence ID" value="MEE2038086.1"/>
    <property type="molecule type" value="Genomic_DNA"/>
</dbReference>
<evidence type="ECO:0000259" key="1">
    <source>
        <dbReference type="Pfam" id="PF11706"/>
    </source>
</evidence>
<dbReference type="InterPro" id="IPR021005">
    <property type="entry name" value="Znf_CGNR"/>
</dbReference>
<keyword evidence="3" id="KW-1185">Reference proteome</keyword>
<gene>
    <name evidence="2" type="ORF">Q8791_12755</name>
</gene>
<evidence type="ECO:0000313" key="3">
    <source>
        <dbReference type="Proteomes" id="UP001356095"/>
    </source>
</evidence>
<proteinExistence type="predicted"/>
<dbReference type="SUPFAM" id="SSF160904">
    <property type="entry name" value="Jann2411-like"/>
    <property type="match status" value="1"/>
</dbReference>
<dbReference type="Pfam" id="PF11706">
    <property type="entry name" value="zf-CGNR"/>
    <property type="match status" value="1"/>
</dbReference>